<evidence type="ECO:0000313" key="4">
    <source>
        <dbReference type="Proteomes" id="UP001498469"/>
    </source>
</evidence>
<dbReference type="EMBL" id="JAZHFS010000034">
    <property type="protein sequence ID" value="MEF2114948.1"/>
    <property type="molecule type" value="Genomic_DNA"/>
</dbReference>
<sequence length="89" mass="10188">MLYILNKYVEMAKDNPLFAVKLAVTPHVLRHAKSMHLIQSGVNLIYIRDFLGHVDCSTTEIYARADSGMKRKAIETAYTNLVPDIIPRW</sequence>
<dbReference type="SUPFAM" id="SSF56349">
    <property type="entry name" value="DNA breaking-rejoining enzymes"/>
    <property type="match status" value="1"/>
</dbReference>
<evidence type="ECO:0000259" key="2">
    <source>
        <dbReference type="PROSITE" id="PS51898"/>
    </source>
</evidence>
<accession>A0ABU7UUK1</accession>
<gene>
    <name evidence="3" type="ORF">SJI18_21910</name>
</gene>
<dbReference type="Proteomes" id="UP001498469">
    <property type="component" value="Unassembled WGS sequence"/>
</dbReference>
<organism evidence="3 4">
    <name type="scientific">Clostridium frigoriphilum</name>
    <dbReference type="NCBI Taxonomy" id="443253"/>
    <lineage>
        <taxon>Bacteria</taxon>
        <taxon>Bacillati</taxon>
        <taxon>Bacillota</taxon>
        <taxon>Clostridia</taxon>
        <taxon>Eubacteriales</taxon>
        <taxon>Clostridiaceae</taxon>
        <taxon>Clostridium</taxon>
    </lineage>
</organism>
<name>A0ABU7UUK1_9CLOT</name>
<dbReference type="PROSITE" id="PS51898">
    <property type="entry name" value="TYR_RECOMBINASE"/>
    <property type="match status" value="1"/>
</dbReference>
<evidence type="ECO:0000313" key="3">
    <source>
        <dbReference type="EMBL" id="MEF2114948.1"/>
    </source>
</evidence>
<dbReference type="InterPro" id="IPR011010">
    <property type="entry name" value="DNA_brk_join_enz"/>
</dbReference>
<proteinExistence type="predicted"/>
<dbReference type="InterPro" id="IPR002104">
    <property type="entry name" value="Integrase_catalytic"/>
</dbReference>
<keyword evidence="4" id="KW-1185">Reference proteome</keyword>
<keyword evidence="1" id="KW-0233">DNA recombination</keyword>
<dbReference type="InterPro" id="IPR013762">
    <property type="entry name" value="Integrase-like_cat_sf"/>
</dbReference>
<reference evidence="3 4" key="1">
    <citation type="submission" date="2023-11" db="EMBL/GenBank/DDBJ databases">
        <title>Draft genome sequence of a psychrophilic Clostridium strain from permafrost water brine.</title>
        <authorList>
            <person name="Shcherbakova V.A."/>
            <person name="Trubitsyn V.E."/>
            <person name="Zakharyuk A.G."/>
        </authorList>
    </citation>
    <scope>NUCLEOTIDE SEQUENCE [LARGE SCALE GENOMIC DNA]</scope>
    <source>
        <strain evidence="3 4">14F</strain>
    </source>
</reference>
<comment type="caution">
    <text evidence="3">The sequence shown here is derived from an EMBL/GenBank/DDBJ whole genome shotgun (WGS) entry which is preliminary data.</text>
</comment>
<dbReference type="Gene3D" id="1.10.443.10">
    <property type="entry name" value="Intergrase catalytic core"/>
    <property type="match status" value="1"/>
</dbReference>
<dbReference type="Pfam" id="PF00589">
    <property type="entry name" value="Phage_integrase"/>
    <property type="match status" value="1"/>
</dbReference>
<evidence type="ECO:0000256" key="1">
    <source>
        <dbReference type="ARBA" id="ARBA00023172"/>
    </source>
</evidence>
<feature type="domain" description="Tyr recombinase" evidence="2">
    <location>
        <begin position="1"/>
        <end position="75"/>
    </location>
</feature>
<protein>
    <submittedName>
        <fullName evidence="3">Tyrosine-type recombinase/integrase</fullName>
    </submittedName>
</protein>